<protein>
    <submittedName>
        <fullName evidence="3">ATP-binding protein</fullName>
    </submittedName>
</protein>
<gene>
    <name evidence="3" type="ORF">DVA86_28420</name>
</gene>
<feature type="compositionally biased region" description="Polar residues" evidence="1">
    <location>
        <begin position="80"/>
        <end position="96"/>
    </location>
</feature>
<dbReference type="GO" id="GO:0005524">
    <property type="term" value="F:ATP binding"/>
    <property type="evidence" value="ECO:0007669"/>
    <property type="project" value="UniProtKB-KW"/>
</dbReference>
<evidence type="ECO:0000313" key="3">
    <source>
        <dbReference type="EMBL" id="AXK35949.1"/>
    </source>
</evidence>
<evidence type="ECO:0000313" key="4">
    <source>
        <dbReference type="Proteomes" id="UP000254425"/>
    </source>
</evidence>
<evidence type="ECO:0000256" key="1">
    <source>
        <dbReference type="SAM" id="MobiDB-lite"/>
    </source>
</evidence>
<keyword evidence="3" id="KW-0067">ATP-binding</keyword>
<dbReference type="EMBL" id="CP031320">
    <property type="protein sequence ID" value="AXK35949.1"/>
    <property type="molecule type" value="Genomic_DNA"/>
</dbReference>
<dbReference type="RefSeq" id="WP_208882520.1">
    <property type="nucleotide sequence ID" value="NZ_CP031320.1"/>
</dbReference>
<reference evidence="3 4" key="1">
    <citation type="submission" date="2018-07" db="EMBL/GenBank/DDBJ databases">
        <title>Draft genome of the type strain Streptomyces armeniacus ATCC 15676.</title>
        <authorList>
            <person name="Labana P."/>
            <person name="Gosse J.T."/>
            <person name="Boddy C.N."/>
        </authorList>
    </citation>
    <scope>NUCLEOTIDE SEQUENCE [LARGE SCALE GENOMIC DNA]</scope>
    <source>
        <strain evidence="3 4">ATCC 15676</strain>
    </source>
</reference>
<proteinExistence type="predicted"/>
<organism evidence="3 4">
    <name type="scientific">Streptomyces armeniacus</name>
    <dbReference type="NCBI Taxonomy" id="83291"/>
    <lineage>
        <taxon>Bacteria</taxon>
        <taxon>Bacillati</taxon>
        <taxon>Actinomycetota</taxon>
        <taxon>Actinomycetes</taxon>
        <taxon>Kitasatosporales</taxon>
        <taxon>Streptomycetaceae</taxon>
        <taxon>Streptomyces</taxon>
    </lineage>
</organism>
<accession>A0A345XWD3</accession>
<dbReference type="AlphaFoldDB" id="A0A345XWD3"/>
<feature type="signal peptide" evidence="2">
    <location>
        <begin position="1"/>
        <end position="28"/>
    </location>
</feature>
<evidence type="ECO:0000256" key="2">
    <source>
        <dbReference type="SAM" id="SignalP"/>
    </source>
</evidence>
<keyword evidence="4" id="KW-1185">Reference proteome</keyword>
<feature type="region of interest" description="Disordered" evidence="1">
    <location>
        <begin position="76"/>
        <end position="96"/>
    </location>
</feature>
<feature type="chain" id="PRO_5016657833" evidence="2">
    <location>
        <begin position="29"/>
        <end position="124"/>
    </location>
</feature>
<dbReference type="KEGG" id="sarm:DVA86_28420"/>
<keyword evidence="3" id="KW-0547">Nucleotide-binding</keyword>
<dbReference type="Proteomes" id="UP000254425">
    <property type="component" value="Chromosome"/>
</dbReference>
<keyword evidence="2" id="KW-0732">Signal</keyword>
<sequence>MKQATIKTLGVTALGAAFVAAGSGPASAADLSGPLAPVHGVVNGLVQDTAPVQNALFGEGAIGKVPTTPEDVVSKERLAENSSEQGGPLGNLSTDNAGELLGGLPLVGQLTGGGGLPTGGLPLG</sequence>
<name>A0A345XWD3_9ACTN</name>